<evidence type="ECO:0000313" key="2">
    <source>
        <dbReference type="Proteomes" id="UP000515490"/>
    </source>
</evidence>
<dbReference type="Proteomes" id="UP000515490">
    <property type="component" value="Chromosome"/>
</dbReference>
<dbReference type="InterPro" id="IPR036977">
    <property type="entry name" value="DNA_primase_Znf_CHC2"/>
</dbReference>
<protein>
    <recommendedName>
        <fullName evidence="3">Primase-like protein</fullName>
    </recommendedName>
</protein>
<organism evidence="1 2">
    <name type="scientific">Metabacillus elymi</name>
    <dbReference type="NCBI Taxonomy" id="2745198"/>
    <lineage>
        <taxon>Bacteria</taxon>
        <taxon>Bacillati</taxon>
        <taxon>Bacillota</taxon>
        <taxon>Bacilli</taxon>
        <taxon>Bacillales</taxon>
        <taxon>Bacillaceae</taxon>
        <taxon>Metabacillus</taxon>
    </lineage>
</organism>
<dbReference type="Gene3D" id="3.30.70.1790">
    <property type="entry name" value="RepB DNA-primase, N-terminal domain"/>
    <property type="match status" value="1"/>
</dbReference>
<reference evidence="1 2" key="1">
    <citation type="submission" date="2020-06" db="EMBL/GenBank/DDBJ databases">
        <title>Metabacillus dokdonensis sp. nov., isolated from the rhizosphere of Elymus tsukushiensis, a plant native to the Dokdo Islands, Republic of Korea.</title>
        <authorList>
            <person name="Lee S.Y."/>
            <person name="Hwang Y.J."/>
            <person name="Son J.S."/>
            <person name="Ghim S.Y."/>
        </authorList>
    </citation>
    <scope>NUCLEOTIDE SEQUENCE [LARGE SCALE GENOMIC DNA]</scope>
    <source>
        <strain evidence="1 2">KUDC1714</strain>
    </source>
</reference>
<evidence type="ECO:0000313" key="1">
    <source>
        <dbReference type="EMBL" id="QNF29638.1"/>
    </source>
</evidence>
<dbReference type="Gene3D" id="3.90.580.10">
    <property type="entry name" value="Zinc finger, CHC2-type domain"/>
    <property type="match status" value="1"/>
</dbReference>
<keyword evidence="2" id="KW-1185">Reference proteome</keyword>
<gene>
    <name evidence="1" type="ORF">HUW50_20375</name>
</gene>
<sequence>MKDIIDVKDFLNDLHGKTESKFRCIKEKRVKDIKGYYSFNVHEKLKSFNNEGYEVYFLVNEGGYTSREITKYNSLFVDLDCGRDIEGNYHHIDFVGQYKEFKRYELHDFDYQPSYIIETRNGLHAYWLLEDGVNFEQFNECEKRLIDYFDADKIVCKSNNLLRVPSYLWMKDSENPFEIKILESEGTRYKIQDVIDALPELAGREKSPTDKKCTIFIKGTKTTFGANADNINLIINKDIEALKDLLNPVPIEFETHDEVYDHLKKQDLYEFLSLSRNNFKCIFHNDKNPSAGILRNDRNGHHIYNCLSTSCDVSYNIIQVVEELTGMDKRSSLNFLRAVYKVDYKDREWKKQRISYLGNNEKLLSSNDLEKEHKKLNQFVRRYLQTLLVFHSICSKNTLTKKYTDCDGNPVFFASNSHLAAELKKDIKTVTQQVNILAYLGLIRKLPKKEIPKDMLQKSIDYAKSKGQPRIINYFSIPIYDETLINFASQKAREYKQHGFSVKGFGREMIYRVLGEAEADRVYPQAKGKHLSETSMNNAIDTEKIIMSLIEEKYWITEKEIVNELDEKFGKQNYHHNMLKRTLPEIIEKYALEKRRLNNETKARLGITTKGYPYIIIKEE</sequence>
<dbReference type="SUPFAM" id="SSF57783">
    <property type="entry name" value="Zinc beta-ribbon"/>
    <property type="match status" value="1"/>
</dbReference>
<proteinExistence type="predicted"/>
<accession>A0ABX6S7U5</accession>
<dbReference type="RefSeq" id="WP_185653164.1">
    <property type="nucleotide sequence ID" value="NZ_CP055263.1"/>
</dbReference>
<evidence type="ECO:0008006" key="3">
    <source>
        <dbReference type="Google" id="ProtNLM"/>
    </source>
</evidence>
<name>A0ABX6S7U5_9BACI</name>
<dbReference type="EMBL" id="CP055263">
    <property type="protein sequence ID" value="QNF29638.1"/>
    <property type="molecule type" value="Genomic_DNA"/>
</dbReference>